<feature type="region of interest" description="Disordered" evidence="2">
    <location>
        <begin position="563"/>
        <end position="664"/>
    </location>
</feature>
<reference evidence="4" key="1">
    <citation type="submission" date="2023-03" db="EMBL/GenBank/DDBJ databases">
        <title>Massive genome expansion in bonnet fungi (Mycena s.s.) driven by repeated elements and novel gene families across ecological guilds.</title>
        <authorList>
            <consortium name="Lawrence Berkeley National Laboratory"/>
            <person name="Harder C.B."/>
            <person name="Miyauchi S."/>
            <person name="Viragh M."/>
            <person name="Kuo A."/>
            <person name="Thoen E."/>
            <person name="Andreopoulos B."/>
            <person name="Lu D."/>
            <person name="Skrede I."/>
            <person name="Drula E."/>
            <person name="Henrissat B."/>
            <person name="Morin E."/>
            <person name="Kohler A."/>
            <person name="Barry K."/>
            <person name="LaButti K."/>
            <person name="Morin E."/>
            <person name="Salamov A."/>
            <person name="Lipzen A."/>
            <person name="Mereny Z."/>
            <person name="Hegedus B."/>
            <person name="Baldrian P."/>
            <person name="Stursova M."/>
            <person name="Weitz H."/>
            <person name="Taylor A."/>
            <person name="Grigoriev I.V."/>
            <person name="Nagy L.G."/>
            <person name="Martin F."/>
            <person name="Kauserud H."/>
        </authorList>
    </citation>
    <scope>NUCLEOTIDE SEQUENCE</scope>
    <source>
        <strain evidence="4">CBHHK200</strain>
    </source>
</reference>
<feature type="compositionally biased region" description="Basic and acidic residues" evidence="2">
    <location>
        <begin position="1011"/>
        <end position="1025"/>
    </location>
</feature>
<feature type="region of interest" description="Disordered" evidence="2">
    <location>
        <begin position="106"/>
        <end position="137"/>
    </location>
</feature>
<evidence type="ECO:0000313" key="5">
    <source>
        <dbReference type="Proteomes" id="UP001218188"/>
    </source>
</evidence>
<feature type="region of interest" description="Disordered" evidence="2">
    <location>
        <begin position="686"/>
        <end position="802"/>
    </location>
</feature>
<accession>A0AAD6S5E6</accession>
<evidence type="ECO:0000256" key="2">
    <source>
        <dbReference type="SAM" id="MobiDB-lite"/>
    </source>
</evidence>
<keyword evidence="5" id="KW-1185">Reference proteome</keyword>
<comment type="caution">
    <text evidence="4">The sequence shown here is derived from an EMBL/GenBank/DDBJ whole genome shotgun (WGS) entry which is preliminary data.</text>
</comment>
<feature type="transmembrane region" description="Helical" evidence="3">
    <location>
        <begin position="87"/>
        <end position="104"/>
    </location>
</feature>
<feature type="compositionally biased region" description="Low complexity" evidence="2">
    <location>
        <begin position="586"/>
        <end position="596"/>
    </location>
</feature>
<dbReference type="Proteomes" id="UP001218188">
    <property type="component" value="Unassembled WGS sequence"/>
</dbReference>
<feature type="compositionally biased region" description="Basic residues" evidence="2">
    <location>
        <begin position="605"/>
        <end position="621"/>
    </location>
</feature>
<evidence type="ECO:0000256" key="1">
    <source>
        <dbReference type="SAM" id="Coils"/>
    </source>
</evidence>
<feature type="region of interest" description="Disordered" evidence="2">
    <location>
        <begin position="192"/>
        <end position="212"/>
    </location>
</feature>
<feature type="compositionally biased region" description="Polar residues" evidence="2">
    <location>
        <begin position="792"/>
        <end position="801"/>
    </location>
</feature>
<keyword evidence="3" id="KW-0472">Membrane</keyword>
<organism evidence="4 5">
    <name type="scientific">Mycena alexandri</name>
    <dbReference type="NCBI Taxonomy" id="1745969"/>
    <lineage>
        <taxon>Eukaryota</taxon>
        <taxon>Fungi</taxon>
        <taxon>Dikarya</taxon>
        <taxon>Basidiomycota</taxon>
        <taxon>Agaricomycotina</taxon>
        <taxon>Agaricomycetes</taxon>
        <taxon>Agaricomycetidae</taxon>
        <taxon>Agaricales</taxon>
        <taxon>Marasmiineae</taxon>
        <taxon>Mycenaceae</taxon>
        <taxon>Mycena</taxon>
    </lineage>
</organism>
<feature type="compositionally biased region" description="Low complexity" evidence="2">
    <location>
        <begin position="759"/>
        <end position="791"/>
    </location>
</feature>
<feature type="region of interest" description="Disordered" evidence="2">
    <location>
        <begin position="1063"/>
        <end position="1095"/>
    </location>
</feature>
<feature type="compositionally biased region" description="Acidic residues" evidence="2">
    <location>
        <begin position="739"/>
        <end position="748"/>
    </location>
</feature>
<evidence type="ECO:0000256" key="3">
    <source>
        <dbReference type="SAM" id="Phobius"/>
    </source>
</evidence>
<keyword evidence="1" id="KW-0175">Coiled coil</keyword>
<name>A0AAD6S5E6_9AGAR</name>
<keyword evidence="3" id="KW-0812">Transmembrane</keyword>
<gene>
    <name evidence="4" type="ORF">C8F04DRAFT_1196203</name>
</gene>
<sequence>MPQFYKTWTPPQGSNLLLIDDANKASAGDGVPLRGGDLLVNWIQGLGRGSTEDFVGKERAVFSAKEGDKWGGKTGARLSASGRGRSGGVGLVGLVGLALLLVGGRRGGSSRMRGADALERNTSEGEGNHDRDGHAEQADCRTKVLTGRSNGSGHSGRGLNAELIVGADPTVSGKIPAMLPLHDLISKVTAEQQKREKHRERRATATLPRQKKTAKRIAKKDRRNLKLWAEGAREFVLKPHIPAYTDALERGWRAERDCLIEVCKEFHSLIPWRLEDYEEPELPLPEYDKFAKSVEEEDLSEEELTMKRLKIETMNARIARWLKYRARSLARPLKMNHTRDPWAILIAKLAGINSPPKARQAFQQYMHESYETDIARAVQARWESEILDKDKPRKGPDAPFRAKVARELFSGLPSAEQDALRERAKQEAQKAREEYVAALKAGPSKSPEARQKCIDNLGVFMTNIMRGVTEYTGLHGFAVFGGPIPAFGGELRTIHCAWGRNHATPATNFPQWSKPRFSRDVLDFVREYLRTAFTPVECAEAALPNADDDALAGAKYTIGQDLGFTAPGNSDESGDDSGSESDSDSHSGSSSDSATESEMEGGGGKKGRMKEKKKQKKQQKKRGQEERDKEAASRMGGAKNQKRPREREPSPPPPLTYEQQRLLNMATNKQLLAEVDRMWAEKNPEAAAIEAEERAKRANAQGRPKPRPRKPQAPTDPVRRSGRLSGGGETGSESSTGDQDVEMPDVDSGEPVASTLTLAPAVPSTSTSTSAPDPAASSTSTKGSASETGSSNDMPATSPKSGVSPVDIIPACPSGAPGWFSTVYGQISVENLGGSFNSLLSNFLELERTYRWQQPPGQLSVVGRPVAIGKWIAAGRGVRGRGGAMGQGRGPEIGEVSDFGSSWWAWWESLQPAWRNRDVENPSCLRRDAYPKGTSGEWETLRHPGQNGVLSLVASLYWWGKRLSPESDVKIWELWEEAVADVQWMIQDMRALIHLAEEGKQQHKYLVQKTKESRSCRGKPEERQECNSLPKKRRVGDGGERVEWNRVGPTIWVRAARGKVGEGTEGLCRGKPKHRQGCKGMSKKQGGVVNGGERE</sequence>
<feature type="region of interest" description="Disordered" evidence="2">
    <location>
        <begin position="1011"/>
        <end position="1040"/>
    </location>
</feature>
<evidence type="ECO:0000313" key="4">
    <source>
        <dbReference type="EMBL" id="KAJ7020778.1"/>
    </source>
</evidence>
<dbReference type="EMBL" id="JARJCM010000251">
    <property type="protein sequence ID" value="KAJ7020778.1"/>
    <property type="molecule type" value="Genomic_DNA"/>
</dbReference>
<protein>
    <submittedName>
        <fullName evidence="4">Uncharacterized protein</fullName>
    </submittedName>
</protein>
<dbReference type="AlphaFoldDB" id="A0AAD6S5E6"/>
<proteinExistence type="predicted"/>
<feature type="compositionally biased region" description="Basic and acidic residues" evidence="2">
    <location>
        <begin position="113"/>
        <end position="137"/>
    </location>
</feature>
<feature type="compositionally biased region" description="Basic and acidic residues" evidence="2">
    <location>
        <begin position="622"/>
        <end position="632"/>
    </location>
</feature>
<keyword evidence="3" id="KW-1133">Transmembrane helix</keyword>
<feature type="coiled-coil region" evidence="1">
    <location>
        <begin position="414"/>
        <end position="441"/>
    </location>
</feature>
<feature type="compositionally biased region" description="Acidic residues" evidence="2">
    <location>
        <begin position="572"/>
        <end position="582"/>
    </location>
</feature>